<protein>
    <submittedName>
        <fullName evidence="2">Uncharacterized protein</fullName>
    </submittedName>
</protein>
<dbReference type="GeneID" id="54580383"/>
<keyword evidence="3" id="KW-1185">Reference proteome</keyword>
<accession>A0A6A6I4Y0</accession>
<proteinExistence type="predicted"/>
<dbReference type="OrthoDB" id="3808571at2759"/>
<gene>
    <name evidence="2" type="ORF">BU26DRAFT_508074</name>
</gene>
<name>A0A6A6I4Y0_9PLEO</name>
<evidence type="ECO:0000256" key="1">
    <source>
        <dbReference type="SAM" id="MobiDB-lite"/>
    </source>
</evidence>
<feature type="region of interest" description="Disordered" evidence="1">
    <location>
        <begin position="319"/>
        <end position="357"/>
    </location>
</feature>
<dbReference type="Proteomes" id="UP000800094">
    <property type="component" value="Unassembled WGS sequence"/>
</dbReference>
<sequence>MASNANSTFSSHTVTEAINGPLYRKDGILKASRDVPHLAIYSYQTYDKQLEKGVWGACTKILGQTFKQKFLESRTEKQVMQGWERRSNNFDHANEKACLDRLSSSFEETMGWTSPPVRFLIFGLPSLFASDGAAAHVLDRQHLFTCKIVDHLLERLYSTFSTEGRTNKPQIIVDCNNYTIGDRHLVKGLFEEQAKGLCTVHMATEAVMLDKVADTSNFVLMFNPKNPLRQAIADYLQHSAKSSDDLPWAVLCAPWSVDNKLSDDPHFDGDRSSTFVRDWLENYKEIPATDGSLKEGDLKVFGTTVLHLYKRTARYTLGALQDPPEGGQGESPMIPGEARSAESTESGGAPARGQRPFPDVQLIDIPVPPPPTCSDAGNRAAGFGDMYKGYKFYSALIEWLLPKDYTVRDFLQPYGRYYDPVGISERRFGRGSLVEF</sequence>
<dbReference type="EMBL" id="ML987200">
    <property type="protein sequence ID" value="KAF2245411.1"/>
    <property type="molecule type" value="Genomic_DNA"/>
</dbReference>
<reference evidence="2" key="1">
    <citation type="journal article" date="2020" name="Stud. Mycol.">
        <title>101 Dothideomycetes genomes: a test case for predicting lifestyles and emergence of pathogens.</title>
        <authorList>
            <person name="Haridas S."/>
            <person name="Albert R."/>
            <person name="Binder M."/>
            <person name="Bloem J."/>
            <person name="Labutti K."/>
            <person name="Salamov A."/>
            <person name="Andreopoulos B."/>
            <person name="Baker S."/>
            <person name="Barry K."/>
            <person name="Bills G."/>
            <person name="Bluhm B."/>
            <person name="Cannon C."/>
            <person name="Castanera R."/>
            <person name="Culley D."/>
            <person name="Daum C."/>
            <person name="Ezra D."/>
            <person name="Gonzalez J."/>
            <person name="Henrissat B."/>
            <person name="Kuo A."/>
            <person name="Liang C."/>
            <person name="Lipzen A."/>
            <person name="Lutzoni F."/>
            <person name="Magnuson J."/>
            <person name="Mondo S."/>
            <person name="Nolan M."/>
            <person name="Ohm R."/>
            <person name="Pangilinan J."/>
            <person name="Park H.-J."/>
            <person name="Ramirez L."/>
            <person name="Alfaro M."/>
            <person name="Sun H."/>
            <person name="Tritt A."/>
            <person name="Yoshinaga Y."/>
            <person name="Zwiers L.-H."/>
            <person name="Turgeon B."/>
            <person name="Goodwin S."/>
            <person name="Spatafora J."/>
            <person name="Crous P."/>
            <person name="Grigoriev I."/>
        </authorList>
    </citation>
    <scope>NUCLEOTIDE SEQUENCE</scope>
    <source>
        <strain evidence="2">CBS 122368</strain>
    </source>
</reference>
<dbReference type="RefSeq" id="XP_033680415.1">
    <property type="nucleotide sequence ID" value="XM_033827053.1"/>
</dbReference>
<organism evidence="2 3">
    <name type="scientific">Trematosphaeria pertusa</name>
    <dbReference type="NCBI Taxonomy" id="390896"/>
    <lineage>
        <taxon>Eukaryota</taxon>
        <taxon>Fungi</taxon>
        <taxon>Dikarya</taxon>
        <taxon>Ascomycota</taxon>
        <taxon>Pezizomycotina</taxon>
        <taxon>Dothideomycetes</taxon>
        <taxon>Pleosporomycetidae</taxon>
        <taxon>Pleosporales</taxon>
        <taxon>Massarineae</taxon>
        <taxon>Trematosphaeriaceae</taxon>
        <taxon>Trematosphaeria</taxon>
    </lineage>
</organism>
<dbReference type="AlphaFoldDB" id="A0A6A6I4Y0"/>
<evidence type="ECO:0000313" key="2">
    <source>
        <dbReference type="EMBL" id="KAF2245411.1"/>
    </source>
</evidence>
<evidence type="ECO:0000313" key="3">
    <source>
        <dbReference type="Proteomes" id="UP000800094"/>
    </source>
</evidence>